<evidence type="ECO:0000313" key="2">
    <source>
        <dbReference type="Proteomes" id="UP001194468"/>
    </source>
</evidence>
<evidence type="ECO:0000313" key="1">
    <source>
        <dbReference type="EMBL" id="KAF8424994.1"/>
    </source>
</evidence>
<evidence type="ECO:0008006" key="3">
    <source>
        <dbReference type="Google" id="ProtNLM"/>
    </source>
</evidence>
<feature type="non-terminal residue" evidence="1">
    <location>
        <position position="1"/>
    </location>
</feature>
<dbReference type="AlphaFoldDB" id="A0AAD4G7S5"/>
<reference evidence="1" key="2">
    <citation type="journal article" date="2020" name="Nat. Commun.">
        <title>Large-scale genome sequencing of mycorrhizal fungi provides insights into the early evolution of symbiotic traits.</title>
        <authorList>
            <person name="Miyauchi S."/>
            <person name="Kiss E."/>
            <person name="Kuo A."/>
            <person name="Drula E."/>
            <person name="Kohler A."/>
            <person name="Sanchez-Garcia M."/>
            <person name="Morin E."/>
            <person name="Andreopoulos B."/>
            <person name="Barry K.W."/>
            <person name="Bonito G."/>
            <person name="Buee M."/>
            <person name="Carver A."/>
            <person name="Chen C."/>
            <person name="Cichocki N."/>
            <person name="Clum A."/>
            <person name="Culley D."/>
            <person name="Crous P.W."/>
            <person name="Fauchery L."/>
            <person name="Girlanda M."/>
            <person name="Hayes R.D."/>
            <person name="Keri Z."/>
            <person name="LaButti K."/>
            <person name="Lipzen A."/>
            <person name="Lombard V."/>
            <person name="Magnuson J."/>
            <person name="Maillard F."/>
            <person name="Murat C."/>
            <person name="Nolan M."/>
            <person name="Ohm R.A."/>
            <person name="Pangilinan J."/>
            <person name="Pereira M.F."/>
            <person name="Perotto S."/>
            <person name="Peter M."/>
            <person name="Pfister S."/>
            <person name="Riley R."/>
            <person name="Sitrit Y."/>
            <person name="Stielow J.B."/>
            <person name="Szollosi G."/>
            <person name="Zifcakova L."/>
            <person name="Stursova M."/>
            <person name="Spatafora J.W."/>
            <person name="Tedersoo L."/>
            <person name="Vaario L.M."/>
            <person name="Yamada A."/>
            <person name="Yan M."/>
            <person name="Wang P."/>
            <person name="Xu J."/>
            <person name="Bruns T."/>
            <person name="Baldrian P."/>
            <person name="Vilgalys R."/>
            <person name="Dunand C."/>
            <person name="Henrissat B."/>
            <person name="Grigoriev I.V."/>
            <person name="Hibbett D."/>
            <person name="Nagy L.G."/>
            <person name="Martin F.M."/>
        </authorList>
    </citation>
    <scope>NUCLEOTIDE SEQUENCE</scope>
    <source>
        <strain evidence="1">BED1</strain>
    </source>
</reference>
<keyword evidence="2" id="KW-1185">Reference proteome</keyword>
<protein>
    <recommendedName>
        <fullName evidence="3">ATP-dependent DNA helicase</fullName>
    </recommendedName>
</protein>
<comment type="caution">
    <text evidence="1">The sequence shown here is derived from an EMBL/GenBank/DDBJ whole genome shotgun (WGS) entry which is preliminary data.</text>
</comment>
<sequence length="118" mass="13521">FGGVNVILVGDFHQFPPVVSKKSSPLYYPNNPSLDTAEEMMGRSIYEKFTVVVRLKQQVRVTDKDWNELLQHVRHGNCRSHHIAMLRSLIITDPNCPTTDFTTVPWNNHVLVTPRHSV</sequence>
<reference evidence="1" key="1">
    <citation type="submission" date="2019-10" db="EMBL/GenBank/DDBJ databases">
        <authorList>
            <consortium name="DOE Joint Genome Institute"/>
            <person name="Kuo A."/>
            <person name="Miyauchi S."/>
            <person name="Kiss E."/>
            <person name="Drula E."/>
            <person name="Kohler A."/>
            <person name="Sanchez-Garcia M."/>
            <person name="Andreopoulos B."/>
            <person name="Barry K.W."/>
            <person name="Bonito G."/>
            <person name="Buee M."/>
            <person name="Carver A."/>
            <person name="Chen C."/>
            <person name="Cichocki N."/>
            <person name="Clum A."/>
            <person name="Culley D."/>
            <person name="Crous P.W."/>
            <person name="Fauchery L."/>
            <person name="Girlanda M."/>
            <person name="Hayes R."/>
            <person name="Keri Z."/>
            <person name="LaButti K."/>
            <person name="Lipzen A."/>
            <person name="Lombard V."/>
            <person name="Magnuson J."/>
            <person name="Maillard F."/>
            <person name="Morin E."/>
            <person name="Murat C."/>
            <person name="Nolan M."/>
            <person name="Ohm R."/>
            <person name="Pangilinan J."/>
            <person name="Pereira M."/>
            <person name="Perotto S."/>
            <person name="Peter M."/>
            <person name="Riley R."/>
            <person name="Sitrit Y."/>
            <person name="Stielow B."/>
            <person name="Szollosi G."/>
            <person name="Zifcakova L."/>
            <person name="Stursova M."/>
            <person name="Spatafora J.W."/>
            <person name="Tedersoo L."/>
            <person name="Vaario L.-M."/>
            <person name="Yamada A."/>
            <person name="Yan M."/>
            <person name="Wang P."/>
            <person name="Xu J."/>
            <person name="Bruns T."/>
            <person name="Baldrian P."/>
            <person name="Vilgalys R."/>
            <person name="Henrissat B."/>
            <person name="Grigoriev I.V."/>
            <person name="Hibbett D."/>
            <person name="Nagy L.G."/>
            <person name="Martin F.M."/>
        </authorList>
    </citation>
    <scope>NUCLEOTIDE SEQUENCE</scope>
    <source>
        <strain evidence="1">BED1</strain>
    </source>
</reference>
<dbReference type="EMBL" id="WHUW01000099">
    <property type="protein sequence ID" value="KAF8424994.1"/>
    <property type="molecule type" value="Genomic_DNA"/>
</dbReference>
<accession>A0AAD4G7S5</accession>
<organism evidence="1 2">
    <name type="scientific">Boletus edulis BED1</name>
    <dbReference type="NCBI Taxonomy" id="1328754"/>
    <lineage>
        <taxon>Eukaryota</taxon>
        <taxon>Fungi</taxon>
        <taxon>Dikarya</taxon>
        <taxon>Basidiomycota</taxon>
        <taxon>Agaricomycotina</taxon>
        <taxon>Agaricomycetes</taxon>
        <taxon>Agaricomycetidae</taxon>
        <taxon>Boletales</taxon>
        <taxon>Boletineae</taxon>
        <taxon>Boletaceae</taxon>
        <taxon>Boletoideae</taxon>
        <taxon>Boletus</taxon>
    </lineage>
</organism>
<name>A0AAD4G7S5_BOLED</name>
<dbReference type="SUPFAM" id="SSF52540">
    <property type="entry name" value="P-loop containing nucleoside triphosphate hydrolases"/>
    <property type="match status" value="1"/>
</dbReference>
<proteinExistence type="predicted"/>
<gene>
    <name evidence="1" type="ORF">L210DRAFT_796205</name>
</gene>
<feature type="non-terminal residue" evidence="1">
    <location>
        <position position="118"/>
    </location>
</feature>
<dbReference type="Proteomes" id="UP001194468">
    <property type="component" value="Unassembled WGS sequence"/>
</dbReference>
<dbReference type="InterPro" id="IPR027417">
    <property type="entry name" value="P-loop_NTPase"/>
</dbReference>